<sequence>MSNFQKLNLTGFLFGSIDEKGELENDVFDDDSRKHLDGLNVLGFSSPLREITQEEDDDGYNTDWQTKQNEGEVKAEDDAEDYSNIDEAVEVREEKDIVEVDEHIENKGDSDLMPPPNWRPRKESPMRQTSPDKKPLSDLLPDEYKDIDVRQLFPEFEDGKVLRFTRLFKPQYMPKLYKNPNKDKKSIGEKEETEDPLFTWEWSSDSLVGKIPKPEELAEDDMELMLKPIEKKSLSNDKKSAQEKDNSDIAPWRYGPSQYWYDLLGVDESGRNFDYGFKKREYSSLESANNIDVNSRIFPDEAYHMVTQTHWEDEVIWNPDDVRHRILSQQKMKAPLAGWIPNNTARTYSQFVSQFGASSQSHRKEKSYVAGVLQASETNAFDKTTQSIFPVENPGLVYGRWEDDIIWDVENMENIPEPAVLTLDANDENIILKIPDDEDPNDRARNTQKQKEQKKEVKKSKLILGKAGIINVEEEEEEKPTEEQTDDNKDPFNLSNDEYYNPKLVSEASLKSNVGAILQHSTPAVELRQPFFPTHNGGMRLRQWHRPPLKRYSHGAMTADGPHQVLPLLKNIRRKEKQRELERLASGGGEMFFMRTADDLSARDGTIVLVEYCEEYPPLLSQVGMASKIKNYYKRKPGKDVKEPVFKFGDISYVHQSPFLGQLAPGQCLQAVENNMYRSPIYEHEVNVTDFLIIRNRNNYFIREIETIFTSGQACPLMEVPGPNSKRANNFIKEFLQVFIYRLFWKSPDNPRRIKMEEIKKSFPSHSESSIRKRLKLCADFKRTGTDSNWWVLKQNFRLPSEEEMRAMVSPEQCCAYYSLLAAEQRLTDAGYGEKSLFAPEEENDDEQSKIEDEVRTAPWNTTRAYIAAMKGKCLLDLSGVADPTGCGEGFSYIKMPNKPTQPKTDDPNVQTKKTVTGTDADLRRLYLKDAKQILRNHGIPENEIKQLSRWDVIDLVRTVSTHQVKTGQEGEEVSKFARGNRFSIAEHQERYKDECQRLFNLQNKLLQSKDILSTDEESEPGEESEIEEMGKNIENMLSNKKTSAQISHEREEAERKQLNKAIESGHFDDSSPKKKKDDEDGKRTLRITRTFRNEDGSIFTRTEIVKKQAVIDVYVRVRQNSDGNQTRSFNPNDPLQMDDKRDKKKFNDISKRSNKGSDFGISGDTSPRKHNKKRKEQMLKLKCGACGAVGHMRTNKVCPLYKGGGTASGTSSATPTITNTSSTPKMSGKQHDDVESKSLVDEDLINVEGTKLVISKQLVRRAEEVKQKSLLMKFNNASGLDRKRKRAGTDVHCDYLDKRSKVVSNRRRADPVVSMTTIFENILNEMRDLPDTQPFLFAVNGKTVPDYYQIVKNPMDLQTIRENLRNKKYLCRETFILDVNLIVKNSQLYNGPKSMLTVTAQRMIDKCLQRIAEKEDKLMKLEKCINPLLDDNDQNAFEYILKAVINERLIPIEGSYPFHYPVKKKFFKDYYDVIKQPMDFSKLLQNVNQHCYHSSEDFLNDVQLIVANCKKYNGPESKISETAQLIYDTAVKALQEQEETISGLEENIRKRREAMLDFVDTDSVVTGTSITGTEEPGDFDETNLTIPEYGGEGNDMMSGGQQVQYESFVDVENEYLDDKDDYDGDNDALAQDLQLSDEDDGGKTPHPHQLSKGSRLSSDDSDSDDCRKPPLNIDENAQDASESFETGDQADSFDPTAFFQSIPGSTNVQHDLAVSDSDDEREEERIVGFQRL</sequence>
<evidence type="ECO:0000259" key="11">
    <source>
        <dbReference type="PROSITE" id="PS50014"/>
    </source>
</evidence>
<evidence type="ECO:0000256" key="8">
    <source>
        <dbReference type="PROSITE-ProRule" id="PRU00035"/>
    </source>
</evidence>
<evidence type="ECO:0000256" key="3">
    <source>
        <dbReference type="ARBA" id="ARBA00023015"/>
    </source>
</evidence>
<feature type="compositionally biased region" description="Acidic residues" evidence="10">
    <location>
        <begin position="472"/>
        <end position="485"/>
    </location>
</feature>
<feature type="region of interest" description="Disordered" evidence="10">
    <location>
        <begin position="1063"/>
        <end position="1082"/>
    </location>
</feature>
<dbReference type="Gene3D" id="1.20.920.10">
    <property type="entry name" value="Bromodomain-like"/>
    <property type="match status" value="2"/>
</dbReference>
<evidence type="ECO:0000256" key="4">
    <source>
        <dbReference type="ARBA" id="ARBA00023117"/>
    </source>
</evidence>
<dbReference type="Pfam" id="PF00439">
    <property type="entry name" value="Bromodomain"/>
    <property type="match status" value="2"/>
</dbReference>
<dbReference type="InterPro" id="IPR022591">
    <property type="entry name" value="TAF1_HAT_dom"/>
</dbReference>
<feature type="region of interest" description="Disordered" evidence="10">
    <location>
        <begin position="433"/>
        <end position="498"/>
    </location>
</feature>
<gene>
    <name evidence="12" type="ORF">DGYR_LOCUS4221</name>
</gene>
<protein>
    <recommendedName>
        <fullName evidence="7">Transcription initiation factor TFIID subunit 1</fullName>
    </recommendedName>
</protein>
<feature type="compositionally biased region" description="Acidic residues" evidence="10">
    <location>
        <begin position="77"/>
        <end position="88"/>
    </location>
</feature>
<evidence type="ECO:0000256" key="5">
    <source>
        <dbReference type="ARBA" id="ARBA00023163"/>
    </source>
</evidence>
<evidence type="ECO:0000313" key="12">
    <source>
        <dbReference type="EMBL" id="CAD5115480.1"/>
    </source>
</evidence>
<dbReference type="PROSITE" id="PS50014">
    <property type="entry name" value="BROMODOMAIN_2"/>
    <property type="match status" value="2"/>
</dbReference>
<feature type="region of interest" description="Disordered" evidence="10">
    <location>
        <begin position="1123"/>
        <end position="1177"/>
    </location>
</feature>
<dbReference type="GO" id="GO:0017025">
    <property type="term" value="F:TBP-class protein binding"/>
    <property type="evidence" value="ECO:0007669"/>
    <property type="project" value="InterPro"/>
</dbReference>
<dbReference type="InterPro" id="IPR041670">
    <property type="entry name" value="Znf-CCHC_6"/>
</dbReference>
<feature type="compositionally biased region" description="Polar residues" evidence="10">
    <location>
        <begin position="1699"/>
        <end position="1710"/>
    </location>
</feature>
<dbReference type="GO" id="GO:0016251">
    <property type="term" value="F:RNA polymerase II general transcription initiation factor activity"/>
    <property type="evidence" value="ECO:0007669"/>
    <property type="project" value="InterPro"/>
</dbReference>
<evidence type="ECO:0000256" key="7">
    <source>
        <dbReference type="ARBA" id="ARBA00040102"/>
    </source>
</evidence>
<dbReference type="InterPro" id="IPR040240">
    <property type="entry name" value="TAF1"/>
</dbReference>
<dbReference type="Pfam" id="PF15288">
    <property type="entry name" value="zf-CCHC_6"/>
    <property type="match status" value="1"/>
</dbReference>
<dbReference type="SUPFAM" id="SSF47055">
    <property type="entry name" value="TAF(II)230 TBP-binding fragment"/>
    <property type="match status" value="1"/>
</dbReference>
<keyword evidence="13" id="KW-1185">Reference proteome</keyword>
<comment type="similarity">
    <text evidence="2">Belongs to the TAF1 family.</text>
</comment>
<dbReference type="InterPro" id="IPR036741">
    <property type="entry name" value="TAFII-230_TBP-bd_sf"/>
</dbReference>
<keyword evidence="9" id="KW-0175">Coiled coil</keyword>
<keyword evidence="5" id="KW-0804">Transcription</keyword>
<dbReference type="PROSITE" id="PS00633">
    <property type="entry name" value="BROMODOMAIN_1"/>
    <property type="match status" value="2"/>
</dbReference>
<dbReference type="OrthoDB" id="5752at2759"/>
<feature type="region of interest" description="Disordered" evidence="10">
    <location>
        <begin position="46"/>
        <end position="140"/>
    </location>
</feature>
<proteinExistence type="inferred from homology"/>
<feature type="domain" description="Bromo" evidence="11">
    <location>
        <begin position="1328"/>
        <end position="1398"/>
    </location>
</feature>
<dbReference type="PANTHER" id="PTHR13900">
    <property type="entry name" value="TRANSCRIPTION INITIATION FACTOR TFIID"/>
    <property type="match status" value="1"/>
</dbReference>
<keyword evidence="4 8" id="KW-0103">Bromodomain</keyword>
<evidence type="ECO:0000256" key="9">
    <source>
        <dbReference type="SAM" id="Coils"/>
    </source>
</evidence>
<dbReference type="InterPro" id="IPR018359">
    <property type="entry name" value="Bromodomain_CS"/>
</dbReference>
<evidence type="ECO:0000256" key="1">
    <source>
        <dbReference type="ARBA" id="ARBA00004123"/>
    </source>
</evidence>
<organism evidence="12 13">
    <name type="scientific">Dimorphilus gyrociliatus</name>
    <dbReference type="NCBI Taxonomy" id="2664684"/>
    <lineage>
        <taxon>Eukaryota</taxon>
        <taxon>Metazoa</taxon>
        <taxon>Spiralia</taxon>
        <taxon>Lophotrochozoa</taxon>
        <taxon>Annelida</taxon>
        <taxon>Polychaeta</taxon>
        <taxon>Polychaeta incertae sedis</taxon>
        <taxon>Dinophilidae</taxon>
        <taxon>Dimorphilus</taxon>
    </lineage>
</organism>
<dbReference type="SUPFAM" id="SSF47370">
    <property type="entry name" value="Bromodomain"/>
    <property type="match status" value="2"/>
</dbReference>
<reference evidence="12 13" key="1">
    <citation type="submission" date="2020-08" db="EMBL/GenBank/DDBJ databases">
        <authorList>
            <person name="Hejnol A."/>
        </authorList>
    </citation>
    <scope>NUCLEOTIDE SEQUENCE [LARGE SCALE GENOMIC DNA]</scope>
</reference>
<comment type="subcellular location">
    <subcellularLocation>
        <location evidence="1">Nucleus</location>
    </subcellularLocation>
</comment>
<feature type="coiled-coil region" evidence="9">
    <location>
        <begin position="1528"/>
        <end position="1555"/>
    </location>
</feature>
<comment type="caution">
    <text evidence="12">The sequence shown here is derived from an EMBL/GenBank/DDBJ whole genome shotgun (WGS) entry which is preliminary data.</text>
</comment>
<accession>A0A7I8VLN1</accession>
<dbReference type="GO" id="GO:0051123">
    <property type="term" value="P:RNA polymerase II preinitiation complex assembly"/>
    <property type="evidence" value="ECO:0007669"/>
    <property type="project" value="TreeGrafter"/>
</dbReference>
<feature type="region of interest" description="Disordered" evidence="10">
    <location>
        <begin position="1568"/>
        <end position="1600"/>
    </location>
</feature>
<name>A0A7I8VLN1_9ANNE</name>
<dbReference type="Pfam" id="PF09247">
    <property type="entry name" value="TBP-binding"/>
    <property type="match status" value="1"/>
</dbReference>
<dbReference type="Proteomes" id="UP000549394">
    <property type="component" value="Unassembled WGS sequence"/>
</dbReference>
<feature type="compositionally biased region" description="Basic and acidic residues" evidence="10">
    <location>
        <begin position="89"/>
        <end position="110"/>
    </location>
</feature>
<dbReference type="Pfam" id="PF12157">
    <property type="entry name" value="DUF3591"/>
    <property type="match status" value="1"/>
</dbReference>
<feature type="region of interest" description="Disordered" evidence="10">
    <location>
        <begin position="1637"/>
        <end position="1733"/>
    </location>
</feature>
<feature type="region of interest" description="Disordered" evidence="10">
    <location>
        <begin position="1207"/>
        <end position="1233"/>
    </location>
</feature>
<feature type="compositionally biased region" description="Polar residues" evidence="10">
    <location>
        <begin position="1123"/>
        <end position="1134"/>
    </location>
</feature>
<dbReference type="GO" id="GO:0005669">
    <property type="term" value="C:transcription factor TFIID complex"/>
    <property type="evidence" value="ECO:0007669"/>
    <property type="project" value="InterPro"/>
</dbReference>
<dbReference type="GO" id="GO:0004402">
    <property type="term" value="F:histone acetyltransferase activity"/>
    <property type="evidence" value="ECO:0007669"/>
    <property type="project" value="InterPro"/>
</dbReference>
<dbReference type="PANTHER" id="PTHR13900:SF0">
    <property type="entry name" value="TRANSCRIPTION INITIATION FACTOR TFIID SUBUNIT 1"/>
    <property type="match status" value="1"/>
</dbReference>
<dbReference type="PRINTS" id="PR00503">
    <property type="entry name" value="BROMODOMAIN"/>
</dbReference>
<evidence type="ECO:0000256" key="6">
    <source>
        <dbReference type="ARBA" id="ARBA00023242"/>
    </source>
</evidence>
<feature type="domain" description="Bromo" evidence="11">
    <location>
        <begin position="1451"/>
        <end position="1521"/>
    </location>
</feature>
<dbReference type="Gene3D" id="1.10.1100.10">
    <property type="entry name" value="TAFII-230 TBP-binding domain"/>
    <property type="match status" value="1"/>
</dbReference>
<dbReference type="InterPro" id="IPR001487">
    <property type="entry name" value="Bromodomain"/>
</dbReference>
<dbReference type="InterPro" id="IPR009067">
    <property type="entry name" value="TAF_II_230-bd"/>
</dbReference>
<evidence type="ECO:0000256" key="2">
    <source>
        <dbReference type="ARBA" id="ARBA00009064"/>
    </source>
</evidence>
<dbReference type="SMART" id="SM00297">
    <property type="entry name" value="BROMO"/>
    <property type="match status" value="2"/>
</dbReference>
<dbReference type="InterPro" id="IPR036427">
    <property type="entry name" value="Bromodomain-like_sf"/>
</dbReference>
<feature type="compositionally biased region" description="Basic and acidic residues" evidence="10">
    <location>
        <begin position="1138"/>
        <end position="1152"/>
    </location>
</feature>
<evidence type="ECO:0000256" key="10">
    <source>
        <dbReference type="SAM" id="MobiDB-lite"/>
    </source>
</evidence>
<dbReference type="EMBL" id="CAJFCJ010000006">
    <property type="protein sequence ID" value="CAD5115480.1"/>
    <property type="molecule type" value="Genomic_DNA"/>
</dbReference>
<keyword evidence="3" id="KW-0805">Transcription regulation</keyword>
<dbReference type="CDD" id="cd05511">
    <property type="entry name" value="Bromo_TFIID"/>
    <property type="match status" value="1"/>
</dbReference>
<feature type="compositionally biased region" description="Polar residues" evidence="10">
    <location>
        <begin position="1216"/>
        <end position="1226"/>
    </location>
</feature>
<feature type="compositionally biased region" description="Basic and acidic residues" evidence="10">
    <location>
        <begin position="120"/>
        <end position="140"/>
    </location>
</feature>
<feature type="compositionally biased region" description="Basic and acidic residues" evidence="10">
    <location>
        <begin position="441"/>
        <end position="455"/>
    </location>
</feature>
<keyword evidence="6" id="KW-0539">Nucleus</keyword>
<evidence type="ECO:0000313" key="13">
    <source>
        <dbReference type="Proteomes" id="UP000549394"/>
    </source>
</evidence>